<comment type="similarity">
    <text evidence="1">Belongs to the protein kinase superfamily. ADCK protein kinase family.</text>
</comment>
<keyword evidence="4" id="KW-0830">Ubiquinone</keyword>
<name>A0A2A9EUP8_9MICO</name>
<keyword evidence="2" id="KW-0812">Transmembrane</keyword>
<dbReference type="InterPro" id="IPR000719">
    <property type="entry name" value="Prot_kinase_dom"/>
</dbReference>
<proteinExistence type="inferred from homology"/>
<dbReference type="Proteomes" id="UP000224130">
    <property type="component" value="Unassembled WGS sequence"/>
</dbReference>
<evidence type="ECO:0000259" key="3">
    <source>
        <dbReference type="PROSITE" id="PS50011"/>
    </source>
</evidence>
<reference evidence="4 5" key="1">
    <citation type="submission" date="2017-10" db="EMBL/GenBank/DDBJ databases">
        <title>Sequencing the genomes of 1000 actinobacteria strains.</title>
        <authorList>
            <person name="Klenk H.-P."/>
        </authorList>
    </citation>
    <scope>NUCLEOTIDE SEQUENCE [LARGE SCALE GENOMIC DNA]</scope>
    <source>
        <strain evidence="4 5">DSM 21863</strain>
    </source>
</reference>
<sequence length="674" mass="71083">MQQISGFLTGLVGLVATAVMLGLLAATSRRVMGAPVGWVRAGIVSFLTLSAGSAALTYGLAENGWADADGDLTVHPLVALAAIGLTFAWAYVLGLCVLLVLELLVPTGAVPGPWRAFQGLRQGRRESRRYTQILAIGARHGLGGTLRRGARQADGTRTSRTDERRLAEGLRDTLSDAGVTFVKFGQVLSTRRDLLSPTVADTLATLQSEVPPAPWADVEAAVVAALGRPVDEVFTEFSSEPLASASVGQVHVARLPDGREVVVKVQRPGARDQVEVDLAILGRFARRLERDTAWGRNLGVVALADGFADMLHEELDYRREAENTLALRATIEDAPAGTVGRVVVPDVDLDLSGRSLLVLERLRGTPVGRAEDVLARFDADQRAELARSLLAVALDQVLAAGTFHADLHPGNVLIADDGTIGLLDMGAVGRLGEPERLGIAVLLLAIDGDDAVAATDSLLELLEPPAGLDARRLERAVGQLLLRFRSGAAVDASFAALFRLVTDAGCAVPANVASAFRTFTSLEGTLRLLSPGFDLIAGAREASRPVVDRLVTVGALRRKVTQQLVGLAPEVERFPRRVTRLVTDLEQGRFTVQVRPFADPGDRAFVTALVQQVVSTVVASAAVVAAVLLMVAEGGPQLGDGVAVFPVLGAALGFAGTVLGVRVLVFAFRGLPAR</sequence>
<dbReference type="InterPro" id="IPR004147">
    <property type="entry name" value="ABC1_dom"/>
</dbReference>
<protein>
    <submittedName>
        <fullName evidence="4">Ubiquinone biosynthesis protein</fullName>
    </submittedName>
</protein>
<dbReference type="GO" id="GO:0004672">
    <property type="term" value="F:protein kinase activity"/>
    <property type="evidence" value="ECO:0007669"/>
    <property type="project" value="InterPro"/>
</dbReference>
<dbReference type="InterPro" id="IPR011009">
    <property type="entry name" value="Kinase-like_dom_sf"/>
</dbReference>
<keyword evidence="5" id="KW-1185">Reference proteome</keyword>
<dbReference type="EMBL" id="PDJJ01000001">
    <property type="protein sequence ID" value="PFG42010.1"/>
    <property type="molecule type" value="Genomic_DNA"/>
</dbReference>
<feature type="transmembrane region" description="Helical" evidence="2">
    <location>
        <begin position="38"/>
        <end position="58"/>
    </location>
</feature>
<evidence type="ECO:0000256" key="2">
    <source>
        <dbReference type="SAM" id="Phobius"/>
    </source>
</evidence>
<dbReference type="InterPro" id="IPR050154">
    <property type="entry name" value="UbiB_kinase"/>
</dbReference>
<accession>A0A2A9EUP8</accession>
<evidence type="ECO:0000256" key="1">
    <source>
        <dbReference type="ARBA" id="ARBA00009670"/>
    </source>
</evidence>
<keyword evidence="2" id="KW-1133">Transmembrane helix</keyword>
<organism evidence="4 5">
    <name type="scientific">Isoptericola jiangsuensis</name>
    <dbReference type="NCBI Taxonomy" id="548579"/>
    <lineage>
        <taxon>Bacteria</taxon>
        <taxon>Bacillati</taxon>
        <taxon>Actinomycetota</taxon>
        <taxon>Actinomycetes</taxon>
        <taxon>Micrococcales</taxon>
        <taxon>Promicromonosporaceae</taxon>
        <taxon>Isoptericola</taxon>
    </lineage>
</organism>
<feature type="transmembrane region" description="Helical" evidence="2">
    <location>
        <begin position="613"/>
        <end position="632"/>
    </location>
</feature>
<dbReference type="CDD" id="cd05121">
    <property type="entry name" value="ABC1_ADCK3-like"/>
    <property type="match status" value="1"/>
</dbReference>
<dbReference type="PANTHER" id="PTHR10566:SF113">
    <property type="entry name" value="PROTEIN ACTIVITY OF BC1 COMPLEX KINASE 7, CHLOROPLASTIC"/>
    <property type="match status" value="1"/>
</dbReference>
<evidence type="ECO:0000313" key="5">
    <source>
        <dbReference type="Proteomes" id="UP000224130"/>
    </source>
</evidence>
<keyword evidence="2" id="KW-0472">Membrane</keyword>
<dbReference type="Gene3D" id="1.10.510.10">
    <property type="entry name" value="Transferase(Phosphotransferase) domain 1"/>
    <property type="match status" value="1"/>
</dbReference>
<feature type="domain" description="Protein kinase" evidence="3">
    <location>
        <begin position="236"/>
        <end position="571"/>
    </location>
</feature>
<dbReference type="OrthoDB" id="9795390at2"/>
<dbReference type="PROSITE" id="PS50011">
    <property type="entry name" value="PROTEIN_KINASE_DOM"/>
    <property type="match status" value="1"/>
</dbReference>
<dbReference type="RefSeq" id="WP_098462594.1">
    <property type="nucleotide sequence ID" value="NZ_PDJJ01000001.1"/>
</dbReference>
<evidence type="ECO:0000313" key="4">
    <source>
        <dbReference type="EMBL" id="PFG42010.1"/>
    </source>
</evidence>
<feature type="transmembrane region" description="Helical" evidence="2">
    <location>
        <begin position="644"/>
        <end position="668"/>
    </location>
</feature>
<dbReference type="SUPFAM" id="SSF56112">
    <property type="entry name" value="Protein kinase-like (PK-like)"/>
    <property type="match status" value="1"/>
</dbReference>
<dbReference type="GO" id="GO:0005524">
    <property type="term" value="F:ATP binding"/>
    <property type="evidence" value="ECO:0007669"/>
    <property type="project" value="InterPro"/>
</dbReference>
<dbReference type="Pfam" id="PF03109">
    <property type="entry name" value="ABC1"/>
    <property type="match status" value="1"/>
</dbReference>
<comment type="caution">
    <text evidence="4">The sequence shown here is derived from an EMBL/GenBank/DDBJ whole genome shotgun (WGS) entry which is preliminary data.</text>
</comment>
<dbReference type="PANTHER" id="PTHR10566">
    <property type="entry name" value="CHAPERONE-ACTIVITY OF BC1 COMPLEX CABC1 -RELATED"/>
    <property type="match status" value="1"/>
</dbReference>
<feature type="transmembrane region" description="Helical" evidence="2">
    <location>
        <begin position="78"/>
        <end position="105"/>
    </location>
</feature>
<dbReference type="AlphaFoldDB" id="A0A2A9EUP8"/>
<feature type="transmembrane region" description="Helical" evidence="2">
    <location>
        <begin position="6"/>
        <end position="26"/>
    </location>
</feature>
<gene>
    <name evidence="4" type="ORF">ATJ88_0660</name>
</gene>